<name>A0A328TKN7_9GAMM</name>
<keyword evidence="3" id="KW-1185">Reference proteome</keyword>
<proteinExistence type="predicted"/>
<keyword evidence="2" id="KW-0436">Ligase</keyword>
<reference evidence="2" key="1">
    <citation type="submission" date="2018-04" db="EMBL/GenBank/DDBJ databases">
        <title>Genomes of the Obligate Erwinia dacicola and Facultative Enterobacter sp. OLF Endosymbionts of the Olive Fruit fly, Bactrocera oleae.</title>
        <authorList>
            <person name="Estes A.M."/>
            <person name="Hearn D.J."/>
            <person name="Agarwal S."/>
            <person name="Pierson E.A."/>
            <person name="Dunning-Hotopp J.C."/>
        </authorList>
    </citation>
    <scope>NUCLEOTIDE SEQUENCE [LARGE SCALE GENOMIC DNA]</scope>
    <source>
        <strain evidence="2">Oroville</strain>
    </source>
</reference>
<evidence type="ECO:0000259" key="1">
    <source>
        <dbReference type="Pfam" id="PF01653"/>
    </source>
</evidence>
<protein>
    <submittedName>
        <fullName evidence="2">NAD-dependent DNA ligase adenylation domain protein</fullName>
    </submittedName>
</protein>
<dbReference type="Pfam" id="PF01653">
    <property type="entry name" value="DNA_ligase_aden"/>
    <property type="match status" value="1"/>
</dbReference>
<dbReference type="GO" id="GO:0003911">
    <property type="term" value="F:DNA ligase (NAD+) activity"/>
    <property type="evidence" value="ECO:0007669"/>
    <property type="project" value="InterPro"/>
</dbReference>
<feature type="domain" description="NAD-dependent DNA ligase adenylation" evidence="1">
    <location>
        <begin position="6"/>
        <end position="58"/>
    </location>
</feature>
<dbReference type="RefSeq" id="WP_261791557.1">
    <property type="nucleotide sequence ID" value="NZ_LJAM02000577.1"/>
</dbReference>
<accession>A0A328TKN7</accession>
<dbReference type="InterPro" id="IPR013839">
    <property type="entry name" value="DNAligase_adenylation"/>
</dbReference>
<dbReference type="EMBL" id="LJAM02000577">
    <property type="protein sequence ID" value="RAP69801.1"/>
    <property type="molecule type" value="Genomic_DNA"/>
</dbReference>
<sequence>MNRHGLWVQPKVDGVAVTLIYRQGKLTWVVSRSNGMQREDWMAEARLIPAIPQSIALNAGQQVF</sequence>
<dbReference type="Proteomes" id="UP000244334">
    <property type="component" value="Unassembled WGS sequence"/>
</dbReference>
<organism evidence="2 3">
    <name type="scientific">Candidatus Erwinia dacicola</name>
    <dbReference type="NCBI Taxonomy" id="252393"/>
    <lineage>
        <taxon>Bacteria</taxon>
        <taxon>Pseudomonadati</taxon>
        <taxon>Pseudomonadota</taxon>
        <taxon>Gammaproteobacteria</taxon>
        <taxon>Enterobacterales</taxon>
        <taxon>Erwiniaceae</taxon>
        <taxon>Erwinia</taxon>
    </lineage>
</organism>
<evidence type="ECO:0000313" key="2">
    <source>
        <dbReference type="EMBL" id="RAP69801.1"/>
    </source>
</evidence>
<comment type="caution">
    <text evidence="2">The sequence shown here is derived from an EMBL/GenBank/DDBJ whole genome shotgun (WGS) entry which is preliminary data.</text>
</comment>
<dbReference type="SUPFAM" id="SSF56091">
    <property type="entry name" value="DNA ligase/mRNA capping enzyme, catalytic domain"/>
    <property type="match status" value="1"/>
</dbReference>
<evidence type="ECO:0000313" key="3">
    <source>
        <dbReference type="Proteomes" id="UP000244334"/>
    </source>
</evidence>
<dbReference type="Gene3D" id="3.30.470.30">
    <property type="entry name" value="DNA ligase/mRNA capping enzyme"/>
    <property type="match status" value="1"/>
</dbReference>
<gene>
    <name evidence="2" type="ORF">ACZ87_03403</name>
</gene>
<dbReference type="AlphaFoldDB" id="A0A328TKN7"/>